<dbReference type="KEGG" id="epa:110241509"/>
<feature type="repeat" description="ANK" evidence="3">
    <location>
        <begin position="168"/>
        <end position="200"/>
    </location>
</feature>
<dbReference type="Pfam" id="PF12796">
    <property type="entry name" value="Ank_2"/>
    <property type="match status" value="1"/>
</dbReference>
<dbReference type="PROSITE" id="PS50088">
    <property type="entry name" value="ANK_REPEAT"/>
    <property type="match status" value="5"/>
</dbReference>
<name>A0A913XDU3_EXADI</name>
<feature type="repeat" description="ANK" evidence="3">
    <location>
        <begin position="68"/>
        <end position="100"/>
    </location>
</feature>
<reference evidence="4" key="1">
    <citation type="submission" date="2022-11" db="UniProtKB">
        <authorList>
            <consortium name="EnsemblMetazoa"/>
        </authorList>
    </citation>
    <scope>IDENTIFICATION</scope>
</reference>
<dbReference type="KEGG" id="epa:110241405"/>
<keyword evidence="2 3" id="KW-0040">ANK repeat</keyword>
<dbReference type="GO" id="GO:0004842">
    <property type="term" value="F:ubiquitin-protein transferase activity"/>
    <property type="evidence" value="ECO:0007669"/>
    <property type="project" value="TreeGrafter"/>
</dbReference>
<evidence type="ECO:0008006" key="6">
    <source>
        <dbReference type="Google" id="ProtNLM"/>
    </source>
</evidence>
<feature type="repeat" description="ANK" evidence="3">
    <location>
        <begin position="35"/>
        <end position="67"/>
    </location>
</feature>
<accession>A0A913XDU3</accession>
<dbReference type="Proteomes" id="UP000887567">
    <property type="component" value="Unplaced"/>
</dbReference>
<keyword evidence="5" id="KW-1185">Reference proteome</keyword>
<evidence type="ECO:0000313" key="5">
    <source>
        <dbReference type="Proteomes" id="UP000887567"/>
    </source>
</evidence>
<dbReference type="EnsemblMetazoa" id="XM_021047372.2">
    <property type="protein sequence ID" value="XP_020903031.1"/>
    <property type="gene ID" value="LOC110241509"/>
</dbReference>
<organism evidence="4 5">
    <name type="scientific">Exaiptasia diaphana</name>
    <name type="common">Tropical sea anemone</name>
    <name type="synonym">Aiptasia pulchella</name>
    <dbReference type="NCBI Taxonomy" id="2652724"/>
    <lineage>
        <taxon>Eukaryota</taxon>
        <taxon>Metazoa</taxon>
        <taxon>Cnidaria</taxon>
        <taxon>Anthozoa</taxon>
        <taxon>Hexacorallia</taxon>
        <taxon>Actiniaria</taxon>
        <taxon>Aiptasiidae</taxon>
        <taxon>Exaiptasia</taxon>
    </lineage>
</organism>
<keyword evidence="1" id="KW-0677">Repeat</keyword>
<dbReference type="InterPro" id="IPR002110">
    <property type="entry name" value="Ankyrin_rpt"/>
</dbReference>
<dbReference type="EnsemblMetazoa" id="XM_021047264.2">
    <property type="protein sequence ID" value="XP_020902923.1"/>
    <property type="gene ID" value="LOC110241405"/>
</dbReference>
<dbReference type="GO" id="GO:0085020">
    <property type="term" value="P:protein K6-linked ubiquitination"/>
    <property type="evidence" value="ECO:0007669"/>
    <property type="project" value="TreeGrafter"/>
</dbReference>
<evidence type="ECO:0000256" key="3">
    <source>
        <dbReference type="PROSITE-ProRule" id="PRU00023"/>
    </source>
</evidence>
<dbReference type="GeneID" id="110241405"/>
<sequence length="225" mass="24759">MSNLDICAFAHEGKYKEVYERIEAQPNLVRKKDQNERIALHWASSGGHTELVSYLLKHGSPVDDMDDCGWTPLMIAASAGRTEIASNLIAHNADVNACNFNGQTPLHYAASRDRYEIAEILIEHGADMNAQDKTSKATPLHRAASRGHVKIVKLLLDAKCNIQTQDAEGNTALHMACEEERSEIAVVLVEHGADLSIQNKAKQKAVDLAQKGLARQLVHLSDMTE</sequence>
<feature type="repeat" description="ANK" evidence="3">
    <location>
        <begin position="135"/>
        <end position="167"/>
    </location>
</feature>
<dbReference type="Gene3D" id="1.25.40.20">
    <property type="entry name" value="Ankyrin repeat-containing domain"/>
    <property type="match status" value="1"/>
</dbReference>
<dbReference type="GeneID" id="110241509"/>
<dbReference type="PANTHER" id="PTHR24171">
    <property type="entry name" value="ANKYRIN REPEAT DOMAIN-CONTAINING PROTEIN 39-RELATED"/>
    <property type="match status" value="1"/>
</dbReference>
<dbReference type="SUPFAM" id="SSF48403">
    <property type="entry name" value="Ankyrin repeat"/>
    <property type="match status" value="1"/>
</dbReference>
<evidence type="ECO:0000256" key="1">
    <source>
        <dbReference type="ARBA" id="ARBA00022737"/>
    </source>
</evidence>
<dbReference type="SMART" id="SM00248">
    <property type="entry name" value="ANK"/>
    <property type="match status" value="5"/>
</dbReference>
<dbReference type="PRINTS" id="PR01415">
    <property type="entry name" value="ANKYRIN"/>
</dbReference>
<dbReference type="OMA" id="WAVAYNR"/>
<dbReference type="RefSeq" id="XP_020903031.1">
    <property type="nucleotide sequence ID" value="XM_021047372.2"/>
</dbReference>
<dbReference type="Pfam" id="PF13637">
    <property type="entry name" value="Ank_4"/>
    <property type="match status" value="1"/>
</dbReference>
<dbReference type="InterPro" id="IPR036770">
    <property type="entry name" value="Ankyrin_rpt-contain_sf"/>
</dbReference>
<dbReference type="PROSITE" id="PS50297">
    <property type="entry name" value="ANK_REP_REGION"/>
    <property type="match status" value="5"/>
</dbReference>
<dbReference type="AlphaFoldDB" id="A0A913XDU3"/>
<protein>
    <recommendedName>
        <fullName evidence="6">26S proteasome non-ATPase regulatory subunit 10</fullName>
    </recommendedName>
</protein>
<evidence type="ECO:0000256" key="2">
    <source>
        <dbReference type="ARBA" id="ARBA00023043"/>
    </source>
</evidence>
<evidence type="ECO:0000313" key="4">
    <source>
        <dbReference type="EnsemblMetazoa" id="XP_020902923.1"/>
    </source>
</evidence>
<dbReference type="RefSeq" id="XP_020902923.1">
    <property type="nucleotide sequence ID" value="XM_021047264.2"/>
</dbReference>
<dbReference type="OrthoDB" id="10257076at2759"/>
<dbReference type="GO" id="GO:0070531">
    <property type="term" value="C:BRCA1-A complex"/>
    <property type="evidence" value="ECO:0007669"/>
    <property type="project" value="TreeGrafter"/>
</dbReference>
<feature type="repeat" description="ANK" evidence="3">
    <location>
        <begin position="101"/>
        <end position="133"/>
    </location>
</feature>
<dbReference type="PANTHER" id="PTHR24171:SF9">
    <property type="entry name" value="ANKYRIN REPEAT DOMAIN-CONTAINING PROTEIN 39"/>
    <property type="match status" value="1"/>
</dbReference>
<dbReference type="GO" id="GO:0031436">
    <property type="term" value="C:BRCA1-BARD1 complex"/>
    <property type="evidence" value="ECO:0007669"/>
    <property type="project" value="TreeGrafter"/>
</dbReference>
<proteinExistence type="predicted"/>